<keyword evidence="3" id="KW-1185">Reference proteome</keyword>
<dbReference type="Pfam" id="PF13333">
    <property type="entry name" value="rve_2"/>
    <property type="match status" value="1"/>
</dbReference>
<proteinExistence type="predicted"/>
<dbReference type="RefSeq" id="WP_232317619.1">
    <property type="nucleotide sequence ID" value="NZ_JARMAB010000002.1"/>
</dbReference>
<sequence length="128" mass="15209">MVSWKVSDRNNMKLVLDTIEDLNHKRNVHGTILHSDQGFQYTSKKYNKRLNKYGILGSHSRKGNCLDNACVESFFSHFKTEMLYQSDCKTEEELIQAIETYMYTYNYKRFQKRLNHRAPVEFRITMAA</sequence>
<dbReference type="Pfam" id="PF00665">
    <property type="entry name" value="rve"/>
    <property type="match status" value="1"/>
</dbReference>
<evidence type="ECO:0000259" key="1">
    <source>
        <dbReference type="PROSITE" id="PS50994"/>
    </source>
</evidence>
<dbReference type="PROSITE" id="PS50994">
    <property type="entry name" value="INTEGRASE"/>
    <property type="match status" value="1"/>
</dbReference>
<organism evidence="2 3">
    <name type="scientific">Heyndrickxia acidicola</name>
    <dbReference type="NCBI Taxonomy" id="209389"/>
    <lineage>
        <taxon>Bacteria</taxon>
        <taxon>Bacillati</taxon>
        <taxon>Bacillota</taxon>
        <taxon>Bacilli</taxon>
        <taxon>Bacillales</taxon>
        <taxon>Bacillaceae</taxon>
        <taxon>Heyndrickxia</taxon>
    </lineage>
</organism>
<dbReference type="InterPro" id="IPR036397">
    <property type="entry name" value="RNaseH_sf"/>
</dbReference>
<gene>
    <name evidence="2" type="ORF">P4T90_00545</name>
</gene>
<evidence type="ECO:0000313" key="2">
    <source>
        <dbReference type="EMBL" id="MED1201574.1"/>
    </source>
</evidence>
<dbReference type="InterPro" id="IPR001584">
    <property type="entry name" value="Integrase_cat-core"/>
</dbReference>
<feature type="domain" description="Integrase catalytic" evidence="1">
    <location>
        <begin position="1"/>
        <end position="127"/>
    </location>
</feature>
<accession>A0ABU6MA79</accession>
<dbReference type="EMBL" id="JARMAB010000002">
    <property type="protein sequence ID" value="MED1201574.1"/>
    <property type="molecule type" value="Genomic_DNA"/>
</dbReference>
<name>A0ABU6MA79_9BACI</name>
<dbReference type="Gene3D" id="3.30.420.10">
    <property type="entry name" value="Ribonuclease H-like superfamily/Ribonuclease H"/>
    <property type="match status" value="1"/>
</dbReference>
<evidence type="ECO:0000313" key="3">
    <source>
        <dbReference type="Proteomes" id="UP001341444"/>
    </source>
</evidence>
<reference evidence="2 3" key="1">
    <citation type="submission" date="2023-03" db="EMBL/GenBank/DDBJ databases">
        <title>Bacillus Genome Sequencing.</title>
        <authorList>
            <person name="Dunlap C."/>
        </authorList>
    </citation>
    <scope>NUCLEOTIDE SEQUENCE [LARGE SCALE GENOMIC DNA]</scope>
    <source>
        <strain evidence="2 3">B-23453</strain>
    </source>
</reference>
<comment type="caution">
    <text evidence="2">The sequence shown here is derived from an EMBL/GenBank/DDBJ whole genome shotgun (WGS) entry which is preliminary data.</text>
</comment>
<dbReference type="Proteomes" id="UP001341444">
    <property type="component" value="Unassembled WGS sequence"/>
</dbReference>
<dbReference type="InterPro" id="IPR012337">
    <property type="entry name" value="RNaseH-like_sf"/>
</dbReference>
<dbReference type="SUPFAM" id="SSF53098">
    <property type="entry name" value="Ribonuclease H-like"/>
    <property type="match status" value="1"/>
</dbReference>
<dbReference type="PANTHER" id="PTHR46889:SF4">
    <property type="entry name" value="TRANSPOSASE INSO FOR INSERTION SEQUENCE ELEMENT IS911B-RELATED"/>
    <property type="match status" value="1"/>
</dbReference>
<dbReference type="PANTHER" id="PTHR46889">
    <property type="entry name" value="TRANSPOSASE INSF FOR INSERTION SEQUENCE IS3B-RELATED"/>
    <property type="match status" value="1"/>
</dbReference>
<protein>
    <submittedName>
        <fullName evidence="2">IS3 family transposase</fullName>
    </submittedName>
</protein>
<dbReference type="InterPro" id="IPR050900">
    <property type="entry name" value="Transposase_IS3/IS150/IS904"/>
</dbReference>